<dbReference type="PANTHER" id="PTHR30538">
    <property type="entry name" value="LYSINE 2,3-AMINOMUTASE-RELATED"/>
    <property type="match status" value="1"/>
</dbReference>
<keyword evidence="7" id="KW-0411">Iron-sulfur</keyword>
<dbReference type="OMA" id="FCFRWAQ"/>
<name>A0A5N6D7R7_ASPPA</name>
<dbReference type="PANTHER" id="PTHR30538:SF0">
    <property type="entry name" value="L-LYSINE 2,3-AMINOMUTASE AQ_1632-RELATED"/>
    <property type="match status" value="1"/>
</dbReference>
<evidence type="ECO:0000313" key="8">
    <source>
        <dbReference type="EMBL" id="KAB8200997.1"/>
    </source>
</evidence>
<keyword evidence="3" id="KW-0949">S-adenosyl-L-methionine</keyword>
<dbReference type="SUPFAM" id="SSF102114">
    <property type="entry name" value="Radical SAM enzymes"/>
    <property type="match status" value="1"/>
</dbReference>
<dbReference type="Proteomes" id="UP000326532">
    <property type="component" value="Unassembled WGS sequence"/>
</dbReference>
<evidence type="ECO:0000256" key="4">
    <source>
        <dbReference type="ARBA" id="ARBA00022723"/>
    </source>
</evidence>
<keyword evidence="6" id="KW-0408">Iron</keyword>
<evidence type="ECO:0000256" key="2">
    <source>
        <dbReference type="ARBA" id="ARBA00022485"/>
    </source>
</evidence>
<evidence type="ECO:0008006" key="10">
    <source>
        <dbReference type="Google" id="ProtNLM"/>
    </source>
</evidence>
<evidence type="ECO:0000256" key="5">
    <source>
        <dbReference type="ARBA" id="ARBA00022898"/>
    </source>
</evidence>
<dbReference type="AlphaFoldDB" id="A0A5N6D7R7"/>
<dbReference type="Gene3D" id="3.20.20.70">
    <property type="entry name" value="Aldolase class I"/>
    <property type="match status" value="1"/>
</dbReference>
<sequence length="452" mass="51068">MHKKHYVQLTKSMIPELFKKRCPTVDPEPFVAAAHVFPMRVNNHVTENLIDWSNIPNDPLFQLSFPQPRMLYPSELSAIIAQMREPGVTKVTMQNISESVRARLNPHPAGQKEENVPRVDGVKMPGMQHKYRETVLFFPSEGQFCHAFCTYCFRWAQFTSVGSGQTFKSNNASQLQRYIQTHKEVKDVLITGGDPMVATADTLRSYIQPLLSSDNLEHLATIRIGTKSLAWWPYRYLLDPDAKDVLNLFSEVVASGRQLAIQAHFSHPRELEVPATQEAIRLIRQTGAQIRCQGPLIRNINNSSETWAHLWSLQVRLGLIPYYMFVERDTGARDYFSIPLAEAFKIYSGAYSRLPGTARTARGPSMSAGPGKVAVVGDTVVAGERVFALKFLQARNPNWCDEIFFAKWSPDATWLTDLKPAFGQDKFFFEDEYSDIAMRADEGSSGQLSALM</sequence>
<keyword evidence="9" id="KW-1185">Reference proteome</keyword>
<comment type="cofactor">
    <cofactor evidence="1">
        <name>pyridoxal 5'-phosphate</name>
        <dbReference type="ChEBI" id="CHEBI:597326"/>
    </cofactor>
</comment>
<evidence type="ECO:0000256" key="3">
    <source>
        <dbReference type="ARBA" id="ARBA00022691"/>
    </source>
</evidence>
<accession>A0A5N6D7R7</accession>
<evidence type="ECO:0000313" key="9">
    <source>
        <dbReference type="Proteomes" id="UP000326532"/>
    </source>
</evidence>
<dbReference type="InterPro" id="IPR013785">
    <property type="entry name" value="Aldolase_TIM"/>
</dbReference>
<reference evidence="8 9" key="1">
    <citation type="submission" date="2019-04" db="EMBL/GenBank/DDBJ databases">
        <title>Fungal friends and foes A comparative genomics study of 23 Aspergillus species from section Flavi.</title>
        <authorList>
            <consortium name="DOE Joint Genome Institute"/>
            <person name="Kjaerbolling I."/>
            <person name="Vesth T.C."/>
            <person name="Frisvad J.C."/>
            <person name="Nybo J.L."/>
            <person name="Theobald S."/>
            <person name="Kildgaard S."/>
            <person name="Petersen T.I."/>
            <person name="Kuo A."/>
            <person name="Sato A."/>
            <person name="Lyhne E.K."/>
            <person name="Kogle M.E."/>
            <person name="Wiebenga A."/>
            <person name="Kun R.S."/>
            <person name="Lubbers R.J."/>
            <person name="Makela M.R."/>
            <person name="Barry K."/>
            <person name="Chovatia M."/>
            <person name="Clum A."/>
            <person name="Daum C."/>
            <person name="Haridas S."/>
            <person name="He G."/>
            <person name="LaButti K."/>
            <person name="Lipzen A."/>
            <person name="Mondo S."/>
            <person name="Pangilinan J."/>
            <person name="Riley R."/>
            <person name="Salamov A."/>
            <person name="Simmons B.A."/>
            <person name="Magnuson J.K."/>
            <person name="Henrissat B."/>
            <person name="Mortensen U.H."/>
            <person name="Larsen T.O."/>
            <person name="De vries R.P."/>
            <person name="Grigoriev I.V."/>
            <person name="Machida M."/>
            <person name="Baker S.E."/>
            <person name="Andersen M.R."/>
        </authorList>
    </citation>
    <scope>NUCLEOTIDE SEQUENCE [LARGE SCALE GENOMIC DNA]</scope>
    <source>
        <strain evidence="8 9">CBS 117618</strain>
    </source>
</reference>
<dbReference type="GO" id="GO:0051539">
    <property type="term" value="F:4 iron, 4 sulfur cluster binding"/>
    <property type="evidence" value="ECO:0007669"/>
    <property type="project" value="UniProtKB-KW"/>
</dbReference>
<dbReference type="GO" id="GO:0046872">
    <property type="term" value="F:metal ion binding"/>
    <property type="evidence" value="ECO:0007669"/>
    <property type="project" value="UniProtKB-KW"/>
</dbReference>
<proteinExistence type="predicted"/>
<evidence type="ECO:0000256" key="1">
    <source>
        <dbReference type="ARBA" id="ARBA00001933"/>
    </source>
</evidence>
<evidence type="ECO:0000256" key="6">
    <source>
        <dbReference type="ARBA" id="ARBA00023004"/>
    </source>
</evidence>
<dbReference type="GO" id="GO:0003824">
    <property type="term" value="F:catalytic activity"/>
    <property type="evidence" value="ECO:0007669"/>
    <property type="project" value="InterPro"/>
</dbReference>
<dbReference type="SFLD" id="SFLDS00029">
    <property type="entry name" value="Radical_SAM"/>
    <property type="match status" value="1"/>
</dbReference>
<dbReference type="InterPro" id="IPR058240">
    <property type="entry name" value="rSAM_sf"/>
</dbReference>
<protein>
    <recommendedName>
        <fullName evidence="10">Lysine 2,3-aminomutase</fullName>
    </recommendedName>
</protein>
<dbReference type="InterPro" id="IPR003739">
    <property type="entry name" value="Lys_aminomutase/Glu_NH3_mut"/>
</dbReference>
<evidence type="ECO:0000256" key="7">
    <source>
        <dbReference type="ARBA" id="ARBA00023014"/>
    </source>
</evidence>
<organism evidence="8 9">
    <name type="scientific">Aspergillus parasiticus</name>
    <dbReference type="NCBI Taxonomy" id="5067"/>
    <lineage>
        <taxon>Eukaryota</taxon>
        <taxon>Fungi</taxon>
        <taxon>Dikarya</taxon>
        <taxon>Ascomycota</taxon>
        <taxon>Pezizomycotina</taxon>
        <taxon>Eurotiomycetes</taxon>
        <taxon>Eurotiomycetidae</taxon>
        <taxon>Eurotiales</taxon>
        <taxon>Aspergillaceae</taxon>
        <taxon>Aspergillus</taxon>
        <taxon>Aspergillus subgen. Circumdati</taxon>
    </lineage>
</organism>
<dbReference type="InterPro" id="IPR007197">
    <property type="entry name" value="rSAM"/>
</dbReference>
<dbReference type="EMBL" id="ML735029">
    <property type="protein sequence ID" value="KAB8200997.1"/>
    <property type="molecule type" value="Genomic_DNA"/>
</dbReference>
<keyword evidence="2" id="KW-0004">4Fe-4S</keyword>
<dbReference type="SFLD" id="SFLDG01070">
    <property type="entry name" value="PLP-dependent"/>
    <property type="match status" value="1"/>
</dbReference>
<keyword evidence="5" id="KW-0663">Pyridoxal phosphate</keyword>
<gene>
    <name evidence="8" type="ORF">BDV34DRAFT_229712</name>
</gene>
<keyword evidence="4" id="KW-0479">Metal-binding</keyword>
<dbReference type="VEuPathDB" id="FungiDB:BDV34DRAFT_229712"/>